<keyword evidence="3" id="KW-0433">Leucine-rich repeat</keyword>
<dbReference type="InterPro" id="IPR003591">
    <property type="entry name" value="Leu-rich_rpt_typical-subtyp"/>
</dbReference>
<dbReference type="GO" id="GO:0005886">
    <property type="term" value="C:plasma membrane"/>
    <property type="evidence" value="ECO:0007669"/>
    <property type="project" value="UniProtKB-SubCell"/>
</dbReference>
<evidence type="ECO:0000256" key="1">
    <source>
        <dbReference type="ARBA" id="ARBA00004236"/>
    </source>
</evidence>
<feature type="region of interest" description="Disordered" evidence="5">
    <location>
        <begin position="55"/>
        <end position="93"/>
    </location>
</feature>
<dbReference type="AlphaFoldDB" id="A0ABD3REW8"/>
<keyword evidence="2" id="KW-1003">Cell membrane</keyword>
<dbReference type="PANTHER" id="PTHR48059">
    <property type="entry name" value="POLYGALACTURONASE INHIBITOR 1"/>
    <property type="match status" value="1"/>
</dbReference>
<feature type="compositionally biased region" description="Basic and acidic residues" evidence="5">
    <location>
        <begin position="68"/>
        <end position="86"/>
    </location>
</feature>
<dbReference type="FunFam" id="3.80.10.10:FF:000041">
    <property type="entry name" value="LRR receptor-like serine/threonine-protein kinase ERECTA"/>
    <property type="match status" value="1"/>
</dbReference>
<dbReference type="InterPro" id="IPR032675">
    <property type="entry name" value="LRR_dom_sf"/>
</dbReference>
<dbReference type="Pfam" id="PF13855">
    <property type="entry name" value="LRR_8"/>
    <property type="match status" value="1"/>
</dbReference>
<feature type="compositionally biased region" description="Basic and acidic residues" evidence="5">
    <location>
        <begin position="162"/>
        <end position="173"/>
    </location>
</feature>
<evidence type="ECO:0008006" key="9">
    <source>
        <dbReference type="Google" id="ProtNLM"/>
    </source>
</evidence>
<keyword evidence="6" id="KW-1133">Transmembrane helix</keyword>
<dbReference type="InterPro" id="IPR001611">
    <property type="entry name" value="Leu-rich_rpt"/>
</dbReference>
<evidence type="ECO:0000313" key="7">
    <source>
        <dbReference type="EMBL" id="KAL3811569.1"/>
    </source>
</evidence>
<proteinExistence type="predicted"/>
<evidence type="ECO:0000313" key="8">
    <source>
        <dbReference type="Proteomes" id="UP001530377"/>
    </source>
</evidence>
<accession>A0ABD3REW8</accession>
<dbReference type="PROSITE" id="PS51450">
    <property type="entry name" value="LRR"/>
    <property type="match status" value="1"/>
</dbReference>
<evidence type="ECO:0000256" key="4">
    <source>
        <dbReference type="ARBA" id="ARBA00022737"/>
    </source>
</evidence>
<keyword evidence="8" id="KW-1185">Reference proteome</keyword>
<comment type="subcellular location">
    <subcellularLocation>
        <location evidence="1">Cell membrane</location>
    </subcellularLocation>
</comment>
<evidence type="ECO:0000256" key="3">
    <source>
        <dbReference type="ARBA" id="ARBA00022614"/>
    </source>
</evidence>
<feature type="compositionally biased region" description="Basic residues" evidence="5">
    <location>
        <begin position="145"/>
        <end position="161"/>
    </location>
</feature>
<keyword evidence="6" id="KW-0472">Membrane</keyword>
<dbReference type="SUPFAM" id="SSF52058">
    <property type="entry name" value="L domain-like"/>
    <property type="match status" value="2"/>
</dbReference>
<reference evidence="7 8" key="1">
    <citation type="submission" date="2024-10" db="EMBL/GenBank/DDBJ databases">
        <title>Updated reference genomes for cyclostephanoid diatoms.</title>
        <authorList>
            <person name="Roberts W.R."/>
            <person name="Alverson A.J."/>
        </authorList>
    </citation>
    <scope>NUCLEOTIDE SEQUENCE [LARGE SCALE GENOMIC DNA]</scope>
    <source>
        <strain evidence="7 8">AJA228-03</strain>
    </source>
</reference>
<dbReference type="FunFam" id="3.80.10.10:FF:000383">
    <property type="entry name" value="Leucine-rich repeat receptor protein kinase EMS1"/>
    <property type="match status" value="1"/>
</dbReference>
<evidence type="ECO:0000256" key="5">
    <source>
        <dbReference type="SAM" id="MobiDB-lite"/>
    </source>
</evidence>
<feature type="compositionally biased region" description="Pro residues" evidence="5">
    <location>
        <begin position="443"/>
        <end position="454"/>
    </location>
</feature>
<comment type="caution">
    <text evidence="7">The sequence shown here is derived from an EMBL/GenBank/DDBJ whole genome shotgun (WGS) entry which is preliminary data.</text>
</comment>
<feature type="region of interest" description="Disordered" evidence="5">
    <location>
        <begin position="424"/>
        <end position="454"/>
    </location>
</feature>
<name>A0ABD3REW8_9STRA</name>
<organism evidence="7 8">
    <name type="scientific">Cyclostephanos tholiformis</name>
    <dbReference type="NCBI Taxonomy" id="382380"/>
    <lineage>
        <taxon>Eukaryota</taxon>
        <taxon>Sar</taxon>
        <taxon>Stramenopiles</taxon>
        <taxon>Ochrophyta</taxon>
        <taxon>Bacillariophyta</taxon>
        <taxon>Coscinodiscophyceae</taxon>
        <taxon>Thalassiosirophycidae</taxon>
        <taxon>Stephanodiscales</taxon>
        <taxon>Stephanodiscaceae</taxon>
        <taxon>Cyclostephanos</taxon>
    </lineage>
</organism>
<sequence length="918" mass="101169">MVDYSDDESASGGLDRLGSSHSFRSPVKSHRAARNDGDYDVIYSYSNAVSAALKTPTASGGSSAASNDIHHPGRKRDSSPRRRVLDDDVEDTIEFDHSPSYERYGASRSNQEYYDVLEMASNRLRRDCSFVIGGDDSSGDEAVRPKKNKKKKSKKDKRKSQSAREEIAENDDSARRSAVFKTFIPPSTMMSHSGARKTFTSSMTKDDLATIGYGDHVAEEVDIDPNDDLPTFTSGKSDVWNPASLVTAAKSKLSDGRIDKHGFYTNMKSHADSAYGKVHDLVKGKSDRIDGDFNLHSIGKSKKKSYALLRKQDTIVWGDESVTDREGGVATADHEGGGKGTHHEAGWIELVDTKPDGGSDGITMVDDCSFSDLNEAHANYLMNEKLTKKLMWQRDKRRLGYCSIAAAVLFCIWLVIYIALANRSSSPPRSSTPLIDDGIDRNAPPPRPLPPPPIEPIDGFDDVPNSHSITASELHYIVNQITPSPILMNPHSPQAKAFEWCKNDIKIYSVGITSRVAQRYALATLYYSTNGTHWTTNKFWGNGHECDWHGVGCESMDNNTGSVTYLDLKCNNLVGTIPPEIGWIFSLEQIHLWGNELVGSLPSSLSQLVNLHTIYLNDNYLGGEMGDTFDVLKNLRHLDLSGNRIRGHIPHGIGSLTNLRDLRLSNNLLTSTFPVSLISLSNLETLLLDSNGLSGSLPFLLGELRSLVTIRIHENDFKGQLPSFQDAKVLEEAHFDGNFFSGTIPNFGSRRLREIYLGQNALTGSIPDFIGDLQKLEIFSASGNKLNSTIPSSISNATQLNVIDLSYNKLTGEIPHEISNLVLLHEMRLDHNRLSGFPDLGPLKHLKIVHLNNNLLGGKLNLPLDVGDSHNLEEFAIQNNDLTGVVGDFMCDLLLEVLSSDCWGSPPQVDCPCCTECY</sequence>
<dbReference type="Proteomes" id="UP001530377">
    <property type="component" value="Unassembled WGS sequence"/>
</dbReference>
<dbReference type="EMBL" id="JALLPB020000252">
    <property type="protein sequence ID" value="KAL3811569.1"/>
    <property type="molecule type" value="Genomic_DNA"/>
</dbReference>
<dbReference type="SMART" id="SM00369">
    <property type="entry name" value="LRR_TYP"/>
    <property type="match status" value="5"/>
</dbReference>
<dbReference type="Pfam" id="PF00560">
    <property type="entry name" value="LRR_1"/>
    <property type="match status" value="2"/>
</dbReference>
<dbReference type="PANTHER" id="PTHR48059:SF38">
    <property type="entry name" value="OS04G0534166 PROTEIN"/>
    <property type="match status" value="1"/>
</dbReference>
<gene>
    <name evidence="7" type="ORF">ACHAXA_006854</name>
</gene>
<dbReference type="InterPro" id="IPR051848">
    <property type="entry name" value="PGIP"/>
</dbReference>
<feature type="transmembrane region" description="Helical" evidence="6">
    <location>
        <begin position="399"/>
        <end position="420"/>
    </location>
</feature>
<evidence type="ECO:0000256" key="6">
    <source>
        <dbReference type="SAM" id="Phobius"/>
    </source>
</evidence>
<evidence type="ECO:0000256" key="2">
    <source>
        <dbReference type="ARBA" id="ARBA00022475"/>
    </source>
</evidence>
<feature type="region of interest" description="Disordered" evidence="5">
    <location>
        <begin position="1"/>
        <end position="32"/>
    </location>
</feature>
<dbReference type="Gene3D" id="3.80.10.10">
    <property type="entry name" value="Ribonuclease Inhibitor"/>
    <property type="match status" value="2"/>
</dbReference>
<keyword evidence="6" id="KW-0812">Transmembrane</keyword>
<protein>
    <recommendedName>
        <fullName evidence="9">L domain-like protein</fullName>
    </recommendedName>
</protein>
<keyword evidence="4" id="KW-0677">Repeat</keyword>
<feature type="region of interest" description="Disordered" evidence="5">
    <location>
        <begin position="132"/>
        <end position="173"/>
    </location>
</feature>